<sequence>MSGLAAGLPVDKGGVVKHSEFWNAVETVFGSAYGRSLAQDLVLPGLGVTCAQALDDGVAPERVWSLLCDETERTDAERWIFRSDPRR</sequence>
<dbReference type="AlphaFoldDB" id="A0AAW9KLG2"/>
<comment type="caution">
    <text evidence="1">The sequence shown here is derived from an EMBL/GenBank/DDBJ whole genome shotgun (WGS) entry which is preliminary data.</text>
</comment>
<proteinExistence type="predicted"/>
<dbReference type="Proteomes" id="UP001289581">
    <property type="component" value="Unassembled WGS sequence"/>
</dbReference>
<accession>A0AAW9KLG2</accession>
<dbReference type="Pfam" id="PF11248">
    <property type="entry name" value="DUF3046"/>
    <property type="match status" value="1"/>
</dbReference>
<reference evidence="1 2" key="1">
    <citation type="submission" date="2023-06" db="EMBL/GenBank/DDBJ databases">
        <title>Actinomyces orist ORNL 0101 HMT-893 genome.</title>
        <authorList>
            <person name="Johnston C.D."/>
            <person name="Chen T."/>
            <person name="Dewhirst F.E."/>
        </authorList>
    </citation>
    <scope>NUCLEOTIDE SEQUENCE [LARGE SCALE GENOMIC DNA]</scope>
    <source>
        <strain evidence="1 2">ORNL 0101</strain>
    </source>
</reference>
<dbReference type="EMBL" id="JAXBCZ010000001">
    <property type="protein sequence ID" value="MEA1303997.1"/>
    <property type="molecule type" value="Genomic_DNA"/>
</dbReference>
<evidence type="ECO:0000313" key="2">
    <source>
        <dbReference type="Proteomes" id="UP001289581"/>
    </source>
</evidence>
<organism evidence="1 2">
    <name type="scientific">Actinomyces oris</name>
    <dbReference type="NCBI Taxonomy" id="544580"/>
    <lineage>
        <taxon>Bacteria</taxon>
        <taxon>Bacillati</taxon>
        <taxon>Actinomycetota</taxon>
        <taxon>Actinomycetes</taxon>
        <taxon>Actinomycetales</taxon>
        <taxon>Actinomycetaceae</taxon>
        <taxon>Actinomyces</taxon>
    </lineage>
</organism>
<evidence type="ECO:0000313" key="1">
    <source>
        <dbReference type="EMBL" id="MEA1303997.1"/>
    </source>
</evidence>
<protein>
    <submittedName>
        <fullName evidence="1">DUF3046 domain-containing protein</fullName>
    </submittedName>
</protein>
<keyword evidence="2" id="KW-1185">Reference proteome</keyword>
<name>A0AAW9KLG2_9ACTO</name>
<gene>
    <name evidence="1" type="ORF">QU665_02725</name>
</gene>
<dbReference type="InterPro" id="IPR021408">
    <property type="entry name" value="DUF3046"/>
</dbReference>